<reference evidence="1" key="1">
    <citation type="submission" date="2023-06" db="EMBL/GenBank/DDBJ databases">
        <authorList>
            <consortium name="Lawrence Berkeley National Laboratory"/>
            <person name="Ahrendt S."/>
            <person name="Sahu N."/>
            <person name="Indic B."/>
            <person name="Wong-Bajracharya J."/>
            <person name="Merenyi Z."/>
            <person name="Ke H.-M."/>
            <person name="Monk M."/>
            <person name="Kocsube S."/>
            <person name="Drula E."/>
            <person name="Lipzen A."/>
            <person name="Balint B."/>
            <person name="Henrissat B."/>
            <person name="Andreopoulos B."/>
            <person name="Martin F.M."/>
            <person name="Harder C.B."/>
            <person name="Rigling D."/>
            <person name="Ford K.L."/>
            <person name="Foster G.D."/>
            <person name="Pangilinan J."/>
            <person name="Papanicolaou A."/>
            <person name="Barry K."/>
            <person name="LaButti K."/>
            <person name="Viragh M."/>
            <person name="Koriabine M."/>
            <person name="Yan M."/>
            <person name="Riley R."/>
            <person name="Champramary S."/>
            <person name="Plett K.L."/>
            <person name="Tsai I.J."/>
            <person name="Slot J."/>
            <person name="Sipos G."/>
            <person name="Plett J."/>
            <person name="Nagy L.G."/>
            <person name="Grigoriev I.V."/>
        </authorList>
    </citation>
    <scope>NUCLEOTIDE SEQUENCE</scope>
    <source>
        <strain evidence="1">HWK02</strain>
    </source>
</reference>
<dbReference type="AlphaFoldDB" id="A0AA39ULU2"/>
<dbReference type="EMBL" id="JAUEPU010000025">
    <property type="protein sequence ID" value="KAK0493363.1"/>
    <property type="molecule type" value="Genomic_DNA"/>
</dbReference>
<protein>
    <submittedName>
        <fullName evidence="1">Uncharacterized protein</fullName>
    </submittedName>
</protein>
<sequence length="282" mass="31026">MAQPGPKTSWEDLAHLGWSQQQVYNTLNPLRYYTMHGLGDLHLNDVIFPFNSSYNVTKGDPSSVAAENRQVTSEPIPVWEYDNSNGSEPYTTVWTDKWSTTSTASLTLTRGPSINLQWSATIESVADSGFTISMSNDTSEIIEEESTDNLERTFEITVPAGETLEILRTESTTKGQSIYILKYGLNEGNDTIPGASIATTGDPYDGIRNWAFDLNTVLDYPGSKMLFIGLSQSSTFSHEFVRNGDTQKASNPVVKVVKSAGKKTAVQYAFPVAIEKSTEGHK</sequence>
<proteinExistence type="predicted"/>
<dbReference type="EMBL" id="JAUEPU010000025">
    <property type="protein sequence ID" value="KAK0493364.1"/>
    <property type="molecule type" value="Genomic_DNA"/>
</dbReference>
<comment type="caution">
    <text evidence="1">The sequence shown here is derived from an EMBL/GenBank/DDBJ whole genome shotgun (WGS) entry which is preliminary data.</text>
</comment>
<evidence type="ECO:0000313" key="2">
    <source>
        <dbReference type="EMBL" id="KAK0493364.1"/>
    </source>
</evidence>
<keyword evidence="3" id="KW-1185">Reference proteome</keyword>
<evidence type="ECO:0000313" key="3">
    <source>
        <dbReference type="Proteomes" id="UP001175228"/>
    </source>
</evidence>
<dbReference type="Proteomes" id="UP001175228">
    <property type="component" value="Unassembled WGS sequence"/>
</dbReference>
<name>A0AA39ULU2_9AGAR</name>
<evidence type="ECO:0000313" key="1">
    <source>
        <dbReference type="EMBL" id="KAK0493363.1"/>
    </source>
</evidence>
<gene>
    <name evidence="1" type="ORF">EDD18DRAFT_1179765</name>
    <name evidence="2" type="ORF">EDD18DRAFT_1179770</name>
</gene>
<organism evidence="1 3">
    <name type="scientific">Armillaria luteobubalina</name>
    <dbReference type="NCBI Taxonomy" id="153913"/>
    <lineage>
        <taxon>Eukaryota</taxon>
        <taxon>Fungi</taxon>
        <taxon>Dikarya</taxon>
        <taxon>Basidiomycota</taxon>
        <taxon>Agaricomycotina</taxon>
        <taxon>Agaricomycetes</taxon>
        <taxon>Agaricomycetidae</taxon>
        <taxon>Agaricales</taxon>
        <taxon>Marasmiineae</taxon>
        <taxon>Physalacriaceae</taxon>
        <taxon>Armillaria</taxon>
    </lineage>
</organism>
<accession>A0AA39ULU2</accession>